<accession>A0A2P8DZP0</accession>
<name>A0A2P8DZP0_9ACTN</name>
<evidence type="ECO:0000313" key="3">
    <source>
        <dbReference type="Proteomes" id="UP000243528"/>
    </source>
</evidence>
<proteinExistence type="predicted"/>
<dbReference type="EMBL" id="PYGE01000009">
    <property type="protein sequence ID" value="PSL02696.1"/>
    <property type="molecule type" value="Genomic_DNA"/>
</dbReference>
<dbReference type="Proteomes" id="UP000243528">
    <property type="component" value="Unassembled WGS sequence"/>
</dbReference>
<feature type="non-terminal residue" evidence="2">
    <location>
        <position position="1"/>
    </location>
</feature>
<sequence length="27" mass="2981">DPEGTGIVMTGMRQKLAEFYEKLPGRG</sequence>
<gene>
    <name evidence="2" type="ORF">CLV30_1091</name>
    <name evidence="1" type="ORF">CLV30_1331</name>
</gene>
<dbReference type="EMBL" id="PYGE01000033">
    <property type="protein sequence ID" value="PSK91868.1"/>
    <property type="molecule type" value="Genomic_DNA"/>
</dbReference>
<evidence type="ECO:0000313" key="1">
    <source>
        <dbReference type="EMBL" id="PSK91868.1"/>
    </source>
</evidence>
<reference evidence="2 3" key="1">
    <citation type="submission" date="2018-03" db="EMBL/GenBank/DDBJ databases">
        <title>Genomic Encyclopedia of Archaeal and Bacterial Type Strains, Phase II (KMG-II): from individual species to whole genera.</title>
        <authorList>
            <person name="Goeker M."/>
        </authorList>
    </citation>
    <scope>NUCLEOTIDE SEQUENCE [LARGE SCALE GENOMIC DNA]</scope>
    <source>
        <strain evidence="2 3">DSM 45211</strain>
    </source>
</reference>
<dbReference type="AlphaFoldDB" id="A0A2P8DZP0"/>
<protein>
    <submittedName>
        <fullName evidence="2">Uncharacterized protein</fullName>
    </submittedName>
</protein>
<keyword evidence="3" id="KW-1185">Reference proteome</keyword>
<organism evidence="2 3">
    <name type="scientific">Haloactinopolyspora alba</name>
    <dbReference type="NCBI Taxonomy" id="648780"/>
    <lineage>
        <taxon>Bacteria</taxon>
        <taxon>Bacillati</taxon>
        <taxon>Actinomycetota</taxon>
        <taxon>Actinomycetes</taxon>
        <taxon>Jiangellales</taxon>
        <taxon>Jiangellaceae</taxon>
        <taxon>Haloactinopolyspora</taxon>
    </lineage>
</organism>
<comment type="caution">
    <text evidence="2">The sequence shown here is derived from an EMBL/GenBank/DDBJ whole genome shotgun (WGS) entry which is preliminary data.</text>
</comment>
<evidence type="ECO:0000313" key="2">
    <source>
        <dbReference type="EMBL" id="PSL02696.1"/>
    </source>
</evidence>